<evidence type="ECO:0000313" key="7">
    <source>
        <dbReference type="Proteomes" id="UP000331127"/>
    </source>
</evidence>
<dbReference type="PROSITE" id="PS50931">
    <property type="entry name" value="HTH_LYSR"/>
    <property type="match status" value="1"/>
</dbReference>
<sequence>MFSLDQLRGFVAVAEERNFGRAAERLRMTQPPLSRQMQKLERAVGVDLLIRTSRSVELTPAGRVFLDEARRLLRLAAAAPLLAQRAAHGSRGTLRVGFTATAALSVLGAWVTFLDDQLPEVHRVLREMVTGRQIEALLAEEIDIGLTRGVPPGAALEQMLVHTESLLLAVPRGHPLTRLGRAPELADIGGSSVVTYSPVEARYFHDLVVSTFRSAGVQPTYAQHVTQVNSVLALVDAGLGVALVPACASVITLRNLRFLPVAEIPDDCVEVYAAWRPDDDSPALAVLLEHVRSTARMFHQSFLGP</sequence>
<dbReference type="GO" id="GO:0003700">
    <property type="term" value="F:DNA-binding transcription factor activity"/>
    <property type="evidence" value="ECO:0007669"/>
    <property type="project" value="InterPro"/>
</dbReference>
<dbReference type="Pfam" id="PF03466">
    <property type="entry name" value="LysR_substrate"/>
    <property type="match status" value="1"/>
</dbReference>
<dbReference type="Pfam" id="PF00126">
    <property type="entry name" value="HTH_1"/>
    <property type="match status" value="1"/>
</dbReference>
<dbReference type="InterPro" id="IPR036390">
    <property type="entry name" value="WH_DNA-bd_sf"/>
</dbReference>
<evidence type="ECO:0000256" key="1">
    <source>
        <dbReference type="ARBA" id="ARBA00009437"/>
    </source>
</evidence>
<organism evidence="6 7">
    <name type="scientific">Acrocarpospora macrocephala</name>
    <dbReference type="NCBI Taxonomy" id="150177"/>
    <lineage>
        <taxon>Bacteria</taxon>
        <taxon>Bacillati</taxon>
        <taxon>Actinomycetota</taxon>
        <taxon>Actinomycetes</taxon>
        <taxon>Streptosporangiales</taxon>
        <taxon>Streptosporangiaceae</taxon>
        <taxon>Acrocarpospora</taxon>
    </lineage>
</organism>
<dbReference type="Gene3D" id="3.40.190.10">
    <property type="entry name" value="Periplasmic binding protein-like II"/>
    <property type="match status" value="2"/>
</dbReference>
<dbReference type="Gene3D" id="1.10.10.10">
    <property type="entry name" value="Winged helix-like DNA-binding domain superfamily/Winged helix DNA-binding domain"/>
    <property type="match status" value="1"/>
</dbReference>
<dbReference type="GO" id="GO:0003677">
    <property type="term" value="F:DNA binding"/>
    <property type="evidence" value="ECO:0007669"/>
    <property type="project" value="UniProtKB-KW"/>
</dbReference>
<dbReference type="GO" id="GO:0032993">
    <property type="term" value="C:protein-DNA complex"/>
    <property type="evidence" value="ECO:0007669"/>
    <property type="project" value="TreeGrafter"/>
</dbReference>
<dbReference type="SUPFAM" id="SSF53850">
    <property type="entry name" value="Periplasmic binding protein-like II"/>
    <property type="match status" value="1"/>
</dbReference>
<dbReference type="InterPro" id="IPR036388">
    <property type="entry name" value="WH-like_DNA-bd_sf"/>
</dbReference>
<comment type="similarity">
    <text evidence="1">Belongs to the LysR transcriptional regulatory family.</text>
</comment>
<dbReference type="OrthoDB" id="3176554at2"/>
<evidence type="ECO:0000256" key="3">
    <source>
        <dbReference type="ARBA" id="ARBA00023125"/>
    </source>
</evidence>
<keyword evidence="3" id="KW-0238">DNA-binding</keyword>
<dbReference type="Proteomes" id="UP000331127">
    <property type="component" value="Unassembled WGS sequence"/>
</dbReference>
<name>A0A5M3X3V1_9ACTN</name>
<dbReference type="EMBL" id="BLAE01000084">
    <property type="protein sequence ID" value="GES15814.1"/>
    <property type="molecule type" value="Genomic_DNA"/>
</dbReference>
<dbReference type="PANTHER" id="PTHR30346:SF0">
    <property type="entry name" value="HCA OPERON TRANSCRIPTIONAL ACTIVATOR HCAR"/>
    <property type="match status" value="1"/>
</dbReference>
<dbReference type="AlphaFoldDB" id="A0A5M3X3V1"/>
<dbReference type="RefSeq" id="WP_155360909.1">
    <property type="nucleotide sequence ID" value="NZ_BAAAHL010000012.1"/>
</dbReference>
<comment type="caution">
    <text evidence="6">The sequence shown here is derived from an EMBL/GenBank/DDBJ whole genome shotgun (WGS) entry which is preliminary data.</text>
</comment>
<dbReference type="InterPro" id="IPR005119">
    <property type="entry name" value="LysR_subst-bd"/>
</dbReference>
<dbReference type="PRINTS" id="PR00039">
    <property type="entry name" value="HTHLYSR"/>
</dbReference>
<reference evidence="6 7" key="1">
    <citation type="submission" date="2019-10" db="EMBL/GenBank/DDBJ databases">
        <title>Whole genome shotgun sequence of Acrocarpospora macrocephala NBRC 16266.</title>
        <authorList>
            <person name="Ichikawa N."/>
            <person name="Kimura A."/>
            <person name="Kitahashi Y."/>
            <person name="Komaki H."/>
            <person name="Oguchi A."/>
        </authorList>
    </citation>
    <scope>NUCLEOTIDE SEQUENCE [LARGE SCALE GENOMIC DNA]</scope>
    <source>
        <strain evidence="6 7">NBRC 16266</strain>
    </source>
</reference>
<dbReference type="SUPFAM" id="SSF46785">
    <property type="entry name" value="Winged helix' DNA-binding domain"/>
    <property type="match status" value="1"/>
</dbReference>
<dbReference type="InterPro" id="IPR000847">
    <property type="entry name" value="LysR_HTH_N"/>
</dbReference>
<keyword evidence="7" id="KW-1185">Reference proteome</keyword>
<feature type="domain" description="HTH lysR-type" evidence="5">
    <location>
        <begin position="2"/>
        <end position="59"/>
    </location>
</feature>
<dbReference type="FunFam" id="1.10.10.10:FF:000001">
    <property type="entry name" value="LysR family transcriptional regulator"/>
    <property type="match status" value="1"/>
</dbReference>
<evidence type="ECO:0000256" key="2">
    <source>
        <dbReference type="ARBA" id="ARBA00023015"/>
    </source>
</evidence>
<evidence type="ECO:0000256" key="4">
    <source>
        <dbReference type="ARBA" id="ARBA00023163"/>
    </source>
</evidence>
<dbReference type="PANTHER" id="PTHR30346">
    <property type="entry name" value="TRANSCRIPTIONAL DUAL REGULATOR HCAR-RELATED"/>
    <property type="match status" value="1"/>
</dbReference>
<evidence type="ECO:0000259" key="5">
    <source>
        <dbReference type="PROSITE" id="PS50931"/>
    </source>
</evidence>
<accession>A0A5M3X3V1</accession>
<keyword evidence="2" id="KW-0805">Transcription regulation</keyword>
<proteinExistence type="inferred from homology"/>
<gene>
    <name evidence="6" type="ORF">Amac_094120</name>
</gene>
<keyword evidence="4" id="KW-0804">Transcription</keyword>
<evidence type="ECO:0000313" key="6">
    <source>
        <dbReference type="EMBL" id="GES15814.1"/>
    </source>
</evidence>
<protein>
    <submittedName>
        <fullName evidence="6">LysR family transcriptional regulator</fullName>
    </submittedName>
</protein>